<feature type="transmembrane region" description="Helical" evidence="6">
    <location>
        <begin position="248"/>
        <end position="264"/>
    </location>
</feature>
<evidence type="ECO:0000256" key="2">
    <source>
        <dbReference type="ARBA" id="ARBA00022475"/>
    </source>
</evidence>
<dbReference type="RefSeq" id="WP_137637939.1">
    <property type="nucleotide sequence ID" value="NZ_BJDN01000015.1"/>
</dbReference>
<dbReference type="PIRSF" id="PIRSF038958">
    <property type="entry name" value="PG_synth_SpoVB"/>
    <property type="match status" value="1"/>
</dbReference>
<feature type="transmembrane region" description="Helical" evidence="6">
    <location>
        <begin position="298"/>
        <end position="317"/>
    </location>
</feature>
<protein>
    <submittedName>
        <fullName evidence="7">Oligosaccharide flippase family protein</fullName>
    </submittedName>
</protein>
<dbReference type="Proteomes" id="UP001597104">
    <property type="component" value="Unassembled WGS sequence"/>
</dbReference>
<keyword evidence="3 6" id="KW-0812">Transmembrane</keyword>
<evidence type="ECO:0000256" key="5">
    <source>
        <dbReference type="ARBA" id="ARBA00023136"/>
    </source>
</evidence>
<feature type="transmembrane region" description="Helical" evidence="6">
    <location>
        <begin position="369"/>
        <end position="388"/>
    </location>
</feature>
<evidence type="ECO:0000256" key="6">
    <source>
        <dbReference type="SAM" id="Phobius"/>
    </source>
</evidence>
<feature type="transmembrane region" description="Helical" evidence="6">
    <location>
        <begin position="167"/>
        <end position="185"/>
    </location>
</feature>
<dbReference type="PANTHER" id="PTHR30250">
    <property type="entry name" value="PST FAMILY PREDICTED COLANIC ACID TRANSPORTER"/>
    <property type="match status" value="1"/>
</dbReference>
<feature type="transmembrane region" description="Helical" evidence="6">
    <location>
        <begin position="51"/>
        <end position="70"/>
    </location>
</feature>
<sequence>MKNKMLAGTFWMSFGSIFSRVLGVLYIIPWLLMLGSVQNQYSAQALYNTAYTPYGLFLVLGTSGIPTAISRKIAIYNAQNRFLDSKKLFQSALLFMAISGLICGGLFFILAPLIAAASPIVNKSAATTVIRSLVPALLILPLMSVTRGWFQGNQDMKPFGLSQLLEQFIRVIFILLATFTSYTLLRQSLTTAIALSTFAAFIGALASLSYLYYYLRSQSGIYRQLSAESLPAKPAKNLRLFKNIFKEALPFVFVGSGITLGQLIDQFTFMQIMAQSTHWTQTQIQNLFTLFSANPNKITTVIISLALAIAETTLPILAGAQHNQKKVSQIIEDNFKLLFGLLTPTVITLSALAGPINTIFFGYNIRGSHLMSFAIMISFILAIFTDILTSLQAVGKHRIAVLLLVIGLLIKILIQYPLINLFYDYGALLATAIAFGVPAVLAVHFLLQECSVTRNFANLTTLVKINAIYIVVIIILQWLSSLISLSNTRITQFVFCSIFTLIAGVIYWWLLSFSGLSVQFLHLKKRYQPKHLKNRS</sequence>
<feature type="transmembrane region" description="Helical" evidence="6">
    <location>
        <begin position="191"/>
        <end position="215"/>
    </location>
</feature>
<accession>A0ABW3ECL8</accession>
<evidence type="ECO:0000256" key="3">
    <source>
        <dbReference type="ARBA" id="ARBA00022692"/>
    </source>
</evidence>
<feature type="transmembrane region" description="Helical" evidence="6">
    <location>
        <begin position="91"/>
        <end position="117"/>
    </location>
</feature>
<proteinExistence type="predicted"/>
<keyword evidence="4 6" id="KW-1133">Transmembrane helix</keyword>
<dbReference type="InterPro" id="IPR024923">
    <property type="entry name" value="PG_synth_SpoVB"/>
</dbReference>
<evidence type="ECO:0000313" key="7">
    <source>
        <dbReference type="EMBL" id="MFD0897471.1"/>
    </source>
</evidence>
<dbReference type="InterPro" id="IPR002797">
    <property type="entry name" value="Polysacc_synth"/>
</dbReference>
<dbReference type="Pfam" id="PF01943">
    <property type="entry name" value="Polysacc_synt"/>
    <property type="match status" value="1"/>
</dbReference>
<evidence type="ECO:0000313" key="8">
    <source>
        <dbReference type="Proteomes" id="UP001597104"/>
    </source>
</evidence>
<feature type="transmembrane region" description="Helical" evidence="6">
    <location>
        <begin position="425"/>
        <end position="447"/>
    </location>
</feature>
<feature type="transmembrane region" description="Helical" evidence="6">
    <location>
        <begin position="129"/>
        <end position="146"/>
    </location>
</feature>
<keyword evidence="8" id="KW-1185">Reference proteome</keyword>
<feature type="transmembrane region" description="Helical" evidence="6">
    <location>
        <begin position="400"/>
        <end position="419"/>
    </location>
</feature>
<dbReference type="InterPro" id="IPR050833">
    <property type="entry name" value="Poly_Biosynth_Transport"/>
</dbReference>
<keyword evidence="5 6" id="KW-0472">Membrane</keyword>
<feature type="transmembrane region" description="Helical" evidence="6">
    <location>
        <begin position="459"/>
        <end position="480"/>
    </location>
</feature>
<keyword evidence="2" id="KW-1003">Cell membrane</keyword>
<reference evidence="8" key="1">
    <citation type="journal article" date="2019" name="Int. J. Syst. Evol. Microbiol.">
        <title>The Global Catalogue of Microorganisms (GCM) 10K type strain sequencing project: providing services to taxonomists for standard genome sequencing and annotation.</title>
        <authorList>
            <consortium name="The Broad Institute Genomics Platform"/>
            <consortium name="The Broad Institute Genome Sequencing Center for Infectious Disease"/>
            <person name="Wu L."/>
            <person name="Ma J."/>
        </authorList>
    </citation>
    <scope>NUCLEOTIDE SEQUENCE [LARGE SCALE GENOMIC DNA]</scope>
    <source>
        <strain evidence="8">CCM 8925</strain>
    </source>
</reference>
<organism evidence="7 8">
    <name type="scientific">Loigolactobacillus binensis</name>
    <dbReference type="NCBI Taxonomy" id="2559922"/>
    <lineage>
        <taxon>Bacteria</taxon>
        <taxon>Bacillati</taxon>
        <taxon>Bacillota</taxon>
        <taxon>Bacilli</taxon>
        <taxon>Lactobacillales</taxon>
        <taxon>Lactobacillaceae</taxon>
        <taxon>Loigolactobacillus</taxon>
    </lineage>
</organism>
<evidence type="ECO:0000256" key="1">
    <source>
        <dbReference type="ARBA" id="ARBA00004651"/>
    </source>
</evidence>
<feature type="transmembrane region" description="Helical" evidence="6">
    <location>
        <begin position="337"/>
        <end position="363"/>
    </location>
</feature>
<name>A0ABW3ECL8_9LACO</name>
<comment type="caution">
    <text evidence="7">The sequence shown here is derived from an EMBL/GenBank/DDBJ whole genome shotgun (WGS) entry which is preliminary data.</text>
</comment>
<gene>
    <name evidence="7" type="ORF">ACFQZ7_06930</name>
</gene>
<dbReference type="CDD" id="cd13124">
    <property type="entry name" value="MATE_SpoVB_like"/>
    <property type="match status" value="1"/>
</dbReference>
<feature type="transmembrane region" description="Helical" evidence="6">
    <location>
        <begin position="12"/>
        <end position="31"/>
    </location>
</feature>
<comment type="subcellular location">
    <subcellularLocation>
        <location evidence="1">Cell membrane</location>
        <topology evidence="1">Multi-pass membrane protein</topology>
    </subcellularLocation>
</comment>
<dbReference type="EMBL" id="JBHTIO010000033">
    <property type="protein sequence ID" value="MFD0897471.1"/>
    <property type="molecule type" value="Genomic_DNA"/>
</dbReference>
<feature type="transmembrane region" description="Helical" evidence="6">
    <location>
        <begin position="492"/>
        <end position="521"/>
    </location>
</feature>
<dbReference type="PANTHER" id="PTHR30250:SF21">
    <property type="entry name" value="LIPID II FLIPPASE MURJ"/>
    <property type="match status" value="1"/>
</dbReference>
<evidence type="ECO:0000256" key="4">
    <source>
        <dbReference type="ARBA" id="ARBA00022989"/>
    </source>
</evidence>